<dbReference type="Gene3D" id="3.30.70.270">
    <property type="match status" value="1"/>
</dbReference>
<dbReference type="Gene3D" id="3.20.20.450">
    <property type="entry name" value="EAL domain"/>
    <property type="match status" value="1"/>
</dbReference>
<feature type="transmembrane region" description="Helical" evidence="1">
    <location>
        <begin position="154"/>
        <end position="172"/>
    </location>
</feature>
<dbReference type="SUPFAM" id="SSF141868">
    <property type="entry name" value="EAL domain-like"/>
    <property type="match status" value="1"/>
</dbReference>
<dbReference type="Gene3D" id="6.20.270.20">
    <property type="entry name" value="LapD/MoxY periplasmic domain"/>
    <property type="match status" value="1"/>
</dbReference>
<dbReference type="InterPro" id="IPR035919">
    <property type="entry name" value="EAL_sf"/>
</dbReference>
<dbReference type="SUPFAM" id="SSF55073">
    <property type="entry name" value="Nucleotide cyclase"/>
    <property type="match status" value="1"/>
</dbReference>
<keyword evidence="4" id="KW-1185">Reference proteome</keyword>
<dbReference type="Pfam" id="PF16448">
    <property type="entry name" value="LapD_MoxY_N"/>
    <property type="match status" value="1"/>
</dbReference>
<dbReference type="SMART" id="SM00052">
    <property type="entry name" value="EAL"/>
    <property type="match status" value="1"/>
</dbReference>
<feature type="domain" description="EAL" evidence="2">
    <location>
        <begin position="405"/>
        <end position="641"/>
    </location>
</feature>
<proteinExistence type="predicted"/>
<gene>
    <name evidence="3" type="ORF">RED65_12439</name>
</gene>
<dbReference type="AlphaFoldDB" id="Q1N3J5"/>
<dbReference type="OrthoDB" id="5894408at2"/>
<dbReference type="InterPro" id="IPR032244">
    <property type="entry name" value="LapD_MoxY_N"/>
</dbReference>
<dbReference type="PROSITE" id="PS50883">
    <property type="entry name" value="EAL"/>
    <property type="match status" value="1"/>
</dbReference>
<dbReference type="Proteomes" id="UP000004263">
    <property type="component" value="Unassembled WGS sequence"/>
</dbReference>
<sequence>MSIRRQLAIGIGLLMIVIMGGNFIINVKQLVAHYEAQLQARADETATTLALSMTQSAERYDDASLRSMVDVIFDRGQFKQVRFDYVDSDKFVARYAPEEDVHDVPYWFQSVIDMQAGYAQEQVSKGWQQLGILSVKMHTAPMYQQLWIMFKAELAWFAIMGLIVVYGIRLLLNWQLQPLQDILVLVDKLARNQFVHIHKQPKSKELVDLVSAMNRLSDRLNASFVAHSETVGRLQQANFDDALTQLKNRRGWEQFLQEWMTENSFRPGWAMLIRIDNLQSLNSEFGQTKVDELLLQIAIFLKTHGSLNQEHVSIARTGGGEFWIFCPDPLDKQFTKHISELVESLTRLSFVEQFCAEIYAAALPVQSVIAPASLKHQLDLLFNRARTEHKTLLIGEMTDHTFTNWVHWQKALVEALNGQHLQLYRQPLFNIEGEIIQYELHSRLKMDDRVMAAGEFWPLVERLKMTREFDERVIELFIKQFDKWQSVDTWVINISGASINQFSFRAWVEETLTADLRKKIMLEFSEYTLANLSGGAENWLHKMADQGLRISVDHLGTSGRNFSFLSRFPITQGKIQRRYIHNINQHTEHRFFVTGMIQILHGQKALCLAEGVETHAEKSMLIELGIDGVMGYGLAEPEHWR</sequence>
<evidence type="ECO:0000313" key="4">
    <source>
        <dbReference type="Proteomes" id="UP000004263"/>
    </source>
</evidence>
<feature type="transmembrane region" description="Helical" evidence="1">
    <location>
        <begin position="7"/>
        <end position="25"/>
    </location>
</feature>
<dbReference type="GO" id="GO:0071111">
    <property type="term" value="F:cyclic-guanylate-specific phosphodiesterase activity"/>
    <property type="evidence" value="ECO:0007669"/>
    <property type="project" value="InterPro"/>
</dbReference>
<dbReference type="EMBL" id="AAQH01000004">
    <property type="protein sequence ID" value="EAT12879.1"/>
    <property type="molecule type" value="Genomic_DNA"/>
</dbReference>
<dbReference type="PANTHER" id="PTHR33121">
    <property type="entry name" value="CYCLIC DI-GMP PHOSPHODIESTERASE PDEF"/>
    <property type="match status" value="1"/>
</dbReference>
<dbReference type="InterPro" id="IPR001633">
    <property type="entry name" value="EAL_dom"/>
</dbReference>
<dbReference type="RefSeq" id="WP_007018769.1">
    <property type="nucleotide sequence ID" value="NZ_CH724118.1"/>
</dbReference>
<protein>
    <submittedName>
        <fullName evidence="3">EAL domain protein</fullName>
    </submittedName>
</protein>
<dbReference type="InterPro" id="IPR000160">
    <property type="entry name" value="GGDEF_dom"/>
</dbReference>
<dbReference type="Pfam" id="PF00990">
    <property type="entry name" value="GGDEF"/>
    <property type="match status" value="1"/>
</dbReference>
<dbReference type="HOGENOM" id="CLU_000445_109_2_6"/>
<dbReference type="InterPro" id="IPR042461">
    <property type="entry name" value="LapD_MoxY_peri_C"/>
</dbReference>
<organism evidence="3 4">
    <name type="scientific">Bermanella marisrubri</name>
    <dbReference type="NCBI Taxonomy" id="207949"/>
    <lineage>
        <taxon>Bacteria</taxon>
        <taxon>Pseudomonadati</taxon>
        <taxon>Pseudomonadota</taxon>
        <taxon>Gammaproteobacteria</taxon>
        <taxon>Oceanospirillales</taxon>
        <taxon>Oceanospirillaceae</taxon>
        <taxon>Bermanella</taxon>
    </lineage>
</organism>
<dbReference type="SMART" id="SM00267">
    <property type="entry name" value="GGDEF"/>
    <property type="match status" value="1"/>
</dbReference>
<dbReference type="InterPro" id="IPR050706">
    <property type="entry name" value="Cyclic-di-GMP_PDE-like"/>
</dbReference>
<dbReference type="Gene3D" id="3.30.110.200">
    <property type="match status" value="1"/>
</dbReference>
<dbReference type="InterPro" id="IPR043128">
    <property type="entry name" value="Rev_trsase/Diguanyl_cyclase"/>
</dbReference>
<accession>Q1N3J5</accession>
<evidence type="ECO:0000259" key="2">
    <source>
        <dbReference type="PROSITE" id="PS50883"/>
    </source>
</evidence>
<keyword evidence="1" id="KW-0472">Membrane</keyword>
<keyword evidence="1" id="KW-0812">Transmembrane</keyword>
<comment type="caution">
    <text evidence="3">The sequence shown here is derived from an EMBL/GenBank/DDBJ whole genome shotgun (WGS) entry which is preliminary data.</text>
</comment>
<dbReference type="CDD" id="cd01948">
    <property type="entry name" value="EAL"/>
    <property type="match status" value="1"/>
</dbReference>
<dbReference type="STRING" id="207949.RED65_12439"/>
<dbReference type="PANTHER" id="PTHR33121:SF79">
    <property type="entry name" value="CYCLIC DI-GMP PHOSPHODIESTERASE PDED-RELATED"/>
    <property type="match status" value="1"/>
</dbReference>
<reference evidence="3 4" key="1">
    <citation type="submission" date="2006-03" db="EMBL/GenBank/DDBJ databases">
        <authorList>
            <person name="Pinhassi J."/>
            <person name="Pedros-Alio C."/>
            <person name="Ferriera S."/>
            <person name="Johnson J."/>
            <person name="Kravitz S."/>
            <person name="Halpern A."/>
            <person name="Remington K."/>
            <person name="Beeson K."/>
            <person name="Tran B."/>
            <person name="Rogers Y.-H."/>
            <person name="Friedman R."/>
            <person name="Venter J.C."/>
        </authorList>
    </citation>
    <scope>NUCLEOTIDE SEQUENCE [LARGE SCALE GENOMIC DNA]</scope>
    <source>
        <strain evidence="3 4">RED65</strain>
    </source>
</reference>
<keyword evidence="1" id="KW-1133">Transmembrane helix</keyword>
<dbReference type="InterPro" id="IPR029787">
    <property type="entry name" value="Nucleotide_cyclase"/>
</dbReference>
<dbReference type="Pfam" id="PF00563">
    <property type="entry name" value="EAL"/>
    <property type="match status" value="1"/>
</dbReference>
<evidence type="ECO:0000313" key="3">
    <source>
        <dbReference type="EMBL" id="EAT12879.1"/>
    </source>
</evidence>
<evidence type="ECO:0000256" key="1">
    <source>
        <dbReference type="SAM" id="Phobius"/>
    </source>
</evidence>
<name>Q1N3J5_9GAMM</name>